<gene>
    <name evidence="2" type="ORF">M6B38_287805</name>
</gene>
<evidence type="ECO:0000313" key="3">
    <source>
        <dbReference type="Proteomes" id="UP001140949"/>
    </source>
</evidence>
<dbReference type="EMBL" id="JANAVB010006198">
    <property type="protein sequence ID" value="KAJ6845597.1"/>
    <property type="molecule type" value="Genomic_DNA"/>
</dbReference>
<comment type="caution">
    <text evidence="2">The sequence shown here is derived from an EMBL/GenBank/DDBJ whole genome shotgun (WGS) entry which is preliminary data.</text>
</comment>
<proteinExistence type="predicted"/>
<dbReference type="AlphaFoldDB" id="A0AAX6HYI2"/>
<evidence type="ECO:0000256" key="1">
    <source>
        <dbReference type="SAM" id="MobiDB-lite"/>
    </source>
</evidence>
<reference evidence="2" key="1">
    <citation type="journal article" date="2023" name="GigaByte">
        <title>Genome assembly of the bearded iris, Iris pallida Lam.</title>
        <authorList>
            <person name="Bruccoleri R.E."/>
            <person name="Oakeley E.J."/>
            <person name="Faust A.M.E."/>
            <person name="Altorfer M."/>
            <person name="Dessus-Babus S."/>
            <person name="Burckhardt D."/>
            <person name="Oertli M."/>
            <person name="Naumann U."/>
            <person name="Petersen F."/>
            <person name="Wong J."/>
        </authorList>
    </citation>
    <scope>NUCLEOTIDE SEQUENCE</scope>
    <source>
        <strain evidence="2">GSM-AAB239-AS_SAM_17_03QT</strain>
    </source>
</reference>
<feature type="region of interest" description="Disordered" evidence="1">
    <location>
        <begin position="1"/>
        <end position="38"/>
    </location>
</feature>
<protein>
    <submittedName>
        <fullName evidence="2">Pollen-specific leucine-rich repeat extensin-like protein 3</fullName>
    </submittedName>
</protein>
<name>A0AAX6HYI2_IRIPA</name>
<accession>A0AAX6HYI2</accession>
<sequence>MRERERVVGRKGFYQPRGRRSSARGSSAGGGAVSARKGGLAVEDADLEEESAGSLWWEAVSGEVGRASSGVGAERRRLPFGWHEGAARRGVRQTRLTIRCGCTVFTATRWLLTMLQGRAA</sequence>
<dbReference type="Proteomes" id="UP001140949">
    <property type="component" value="Unassembled WGS sequence"/>
</dbReference>
<evidence type="ECO:0000313" key="2">
    <source>
        <dbReference type="EMBL" id="KAJ6845597.1"/>
    </source>
</evidence>
<keyword evidence="3" id="KW-1185">Reference proteome</keyword>
<organism evidence="2 3">
    <name type="scientific">Iris pallida</name>
    <name type="common">Sweet iris</name>
    <dbReference type="NCBI Taxonomy" id="29817"/>
    <lineage>
        <taxon>Eukaryota</taxon>
        <taxon>Viridiplantae</taxon>
        <taxon>Streptophyta</taxon>
        <taxon>Embryophyta</taxon>
        <taxon>Tracheophyta</taxon>
        <taxon>Spermatophyta</taxon>
        <taxon>Magnoliopsida</taxon>
        <taxon>Liliopsida</taxon>
        <taxon>Asparagales</taxon>
        <taxon>Iridaceae</taxon>
        <taxon>Iridoideae</taxon>
        <taxon>Irideae</taxon>
        <taxon>Iris</taxon>
    </lineage>
</organism>
<reference evidence="2" key="2">
    <citation type="submission" date="2023-04" db="EMBL/GenBank/DDBJ databases">
        <authorList>
            <person name="Bruccoleri R.E."/>
            <person name="Oakeley E.J."/>
            <person name="Faust A.-M."/>
            <person name="Dessus-Babus S."/>
            <person name="Altorfer M."/>
            <person name="Burckhardt D."/>
            <person name="Oertli M."/>
            <person name="Naumann U."/>
            <person name="Petersen F."/>
            <person name="Wong J."/>
        </authorList>
    </citation>
    <scope>NUCLEOTIDE SEQUENCE</scope>
    <source>
        <strain evidence="2">GSM-AAB239-AS_SAM_17_03QT</strain>
        <tissue evidence="2">Leaf</tissue>
    </source>
</reference>